<dbReference type="Pfam" id="PF04959">
    <property type="entry name" value="ARS2"/>
    <property type="match status" value="1"/>
</dbReference>
<evidence type="ECO:0000256" key="4">
    <source>
        <dbReference type="ARBA" id="ARBA00023242"/>
    </source>
</evidence>
<keyword evidence="4" id="KW-0539">Nucleus</keyword>
<organism evidence="9 10">
    <name type="scientific">Blomia tropicalis</name>
    <name type="common">Mite</name>
    <dbReference type="NCBI Taxonomy" id="40697"/>
    <lineage>
        <taxon>Eukaryota</taxon>
        <taxon>Metazoa</taxon>
        <taxon>Ecdysozoa</taxon>
        <taxon>Arthropoda</taxon>
        <taxon>Chelicerata</taxon>
        <taxon>Arachnida</taxon>
        <taxon>Acari</taxon>
        <taxon>Acariformes</taxon>
        <taxon>Sarcoptiformes</taxon>
        <taxon>Astigmata</taxon>
        <taxon>Glycyphagoidea</taxon>
        <taxon>Echimyopodidae</taxon>
        <taxon>Blomia</taxon>
    </lineage>
</organism>
<gene>
    <name evidence="9" type="ORF">RDWZM_002318</name>
</gene>
<feature type="region of interest" description="Disordered" evidence="6">
    <location>
        <begin position="887"/>
        <end position="914"/>
    </location>
</feature>
<comment type="caution">
    <text evidence="9">The sequence shown here is derived from an EMBL/GenBank/DDBJ whole genome shotgun (WGS) entry which is preliminary data.</text>
</comment>
<dbReference type="InterPro" id="IPR021933">
    <property type="entry name" value="SERRATE/Ars2_N"/>
</dbReference>
<accession>A0A9Q0MCJ6</accession>
<dbReference type="AlphaFoldDB" id="A0A9Q0MCJ6"/>
<dbReference type="SUPFAM" id="SSF54928">
    <property type="entry name" value="RNA-binding domain, RBD"/>
    <property type="match status" value="1"/>
</dbReference>
<evidence type="ECO:0000256" key="6">
    <source>
        <dbReference type="SAM" id="MobiDB-lite"/>
    </source>
</evidence>
<evidence type="ECO:0000256" key="3">
    <source>
        <dbReference type="ARBA" id="ARBA00017364"/>
    </source>
</evidence>
<dbReference type="PANTHER" id="PTHR13165:SF0">
    <property type="entry name" value="SERRATE RNA EFFECTOR MOLECULE HOMOLOG"/>
    <property type="match status" value="1"/>
</dbReference>
<feature type="region of interest" description="Disordered" evidence="6">
    <location>
        <begin position="921"/>
        <end position="940"/>
    </location>
</feature>
<dbReference type="InterPro" id="IPR039727">
    <property type="entry name" value="SE/Ars2"/>
</dbReference>
<dbReference type="GO" id="GO:0031053">
    <property type="term" value="P:primary miRNA processing"/>
    <property type="evidence" value="ECO:0007669"/>
    <property type="project" value="TreeGrafter"/>
</dbReference>
<feature type="domain" description="SERRATE/Ars2 N-terminal" evidence="8">
    <location>
        <begin position="181"/>
        <end position="290"/>
    </location>
</feature>
<keyword evidence="10" id="KW-1185">Reference proteome</keyword>
<feature type="compositionally biased region" description="Basic and acidic residues" evidence="6">
    <location>
        <begin position="381"/>
        <end position="397"/>
    </location>
</feature>
<dbReference type="GO" id="GO:0003676">
    <property type="term" value="F:nucleic acid binding"/>
    <property type="evidence" value="ECO:0007669"/>
    <property type="project" value="InterPro"/>
</dbReference>
<evidence type="ECO:0000256" key="2">
    <source>
        <dbReference type="ARBA" id="ARBA00005407"/>
    </source>
</evidence>
<feature type="region of interest" description="Disordered" evidence="6">
    <location>
        <begin position="1"/>
        <end position="169"/>
    </location>
</feature>
<dbReference type="InterPro" id="IPR035979">
    <property type="entry name" value="RBD_domain_sf"/>
</dbReference>
<evidence type="ECO:0000256" key="5">
    <source>
        <dbReference type="ARBA" id="ARBA00030701"/>
    </source>
</evidence>
<feature type="domain" description="SERRATE/Ars2 C-terminal" evidence="7">
    <location>
        <begin position="707"/>
        <end position="900"/>
    </location>
</feature>
<dbReference type="CDD" id="cd00590">
    <property type="entry name" value="RRM_SF"/>
    <property type="match status" value="1"/>
</dbReference>
<comment type="subcellular location">
    <subcellularLocation>
        <location evidence="1">Nucleus</location>
    </subcellularLocation>
</comment>
<feature type="compositionally biased region" description="Basic and acidic residues" evidence="6">
    <location>
        <begin position="103"/>
        <end position="114"/>
    </location>
</feature>
<feature type="region of interest" description="Disordered" evidence="6">
    <location>
        <begin position="634"/>
        <end position="657"/>
    </location>
</feature>
<dbReference type="OMA" id="GARDEWS"/>
<protein>
    <recommendedName>
        <fullName evidence="3">Serrate RNA effector molecule homolog</fullName>
    </recommendedName>
    <alternativeName>
        <fullName evidence="5">Arsenite-resistance protein 2 homolog</fullName>
    </alternativeName>
</protein>
<feature type="compositionally biased region" description="Basic and acidic residues" evidence="6">
    <location>
        <begin position="18"/>
        <end position="38"/>
    </location>
</feature>
<dbReference type="InterPro" id="IPR007042">
    <property type="entry name" value="SERRATE/Ars2_C"/>
</dbReference>
<evidence type="ECO:0000313" key="9">
    <source>
        <dbReference type="EMBL" id="KAJ6223773.1"/>
    </source>
</evidence>
<dbReference type="GO" id="GO:0016604">
    <property type="term" value="C:nuclear body"/>
    <property type="evidence" value="ECO:0007669"/>
    <property type="project" value="TreeGrafter"/>
</dbReference>
<evidence type="ECO:0000259" key="8">
    <source>
        <dbReference type="Pfam" id="PF12066"/>
    </source>
</evidence>
<comment type="similarity">
    <text evidence="2">Belongs to the ARS2 family.</text>
</comment>
<feature type="compositionally biased region" description="Basic and acidic residues" evidence="6">
    <location>
        <begin position="432"/>
        <end position="441"/>
    </location>
</feature>
<feature type="region of interest" description="Disordered" evidence="6">
    <location>
        <begin position="329"/>
        <end position="452"/>
    </location>
</feature>
<evidence type="ECO:0000313" key="10">
    <source>
        <dbReference type="Proteomes" id="UP001142055"/>
    </source>
</evidence>
<dbReference type="PANTHER" id="PTHR13165">
    <property type="entry name" value="ARSENITE-RESISTANCE PROTEIN 2"/>
    <property type="match status" value="1"/>
</dbReference>
<dbReference type="Proteomes" id="UP001142055">
    <property type="component" value="Chromosome 1"/>
</dbReference>
<dbReference type="EMBL" id="JAPWDV010000001">
    <property type="protein sequence ID" value="KAJ6223773.1"/>
    <property type="molecule type" value="Genomic_DNA"/>
</dbReference>
<name>A0A9Q0MCJ6_BLOTA</name>
<reference evidence="9" key="1">
    <citation type="submission" date="2022-12" db="EMBL/GenBank/DDBJ databases">
        <title>Genome assemblies of Blomia tropicalis.</title>
        <authorList>
            <person name="Cui Y."/>
        </authorList>
    </citation>
    <scope>NUCLEOTIDE SEQUENCE</scope>
    <source>
        <tissue evidence="9">Adult mites</tissue>
    </source>
</reference>
<feature type="compositionally biased region" description="Basic and acidic residues" evidence="6">
    <location>
        <begin position="158"/>
        <end position="167"/>
    </location>
</feature>
<feature type="region of interest" description="Disordered" evidence="6">
    <location>
        <begin position="817"/>
        <end position="836"/>
    </location>
</feature>
<dbReference type="Pfam" id="PF12066">
    <property type="entry name" value="SERRATE_Ars2_N"/>
    <property type="match status" value="1"/>
</dbReference>
<proteinExistence type="inferred from homology"/>
<feature type="compositionally biased region" description="Gly residues" evidence="6">
    <location>
        <begin position="48"/>
        <end position="63"/>
    </location>
</feature>
<feature type="compositionally biased region" description="Acidic residues" evidence="6">
    <location>
        <begin position="414"/>
        <end position="428"/>
    </location>
</feature>
<feature type="compositionally biased region" description="Polar residues" evidence="6">
    <location>
        <begin position="827"/>
        <end position="836"/>
    </location>
</feature>
<evidence type="ECO:0000259" key="7">
    <source>
        <dbReference type="Pfam" id="PF04959"/>
    </source>
</evidence>
<evidence type="ECO:0000256" key="1">
    <source>
        <dbReference type="ARBA" id="ARBA00004123"/>
    </source>
</evidence>
<sequence length="953" mass="107175">MGDSDDEYDRRGRGRDKFRRERNDYQDRPPTNQRRDDWLDSGNSIAGGPSGGHGIGGNSGMGSGWTTSGNMNRDRGGPMGGGGRDYGVLRDRYGMPRNYGSGRNDRYSPGDRSGDMSPPTKRIRSRDWDERYGGPNYELGGGHHSQHGDNRGGSGGNHRSDNFSQDRDADEQYQPPMQTLKQFLHYQDDHIDEDTLISKYNEYKCEFRRTQIQEFFNRHKDEEWFRSKYFPDEIDKRKERQAEANQRRLEVFMELLDNQYFDGVSLDVDKADQIVRVLDAVVIKLEGGTDFDMTSLDLENLEAASKSKDSSIFTVDSSSTSKATGVIVQPKVIPIEDDIPKGDNEDQPMTPMAESEDKVEDSLNEQQESKAIDSGMEDESGEVKDQQQESDAIKDMDLSGDVVSPDKPQTADADSGDGELIEEGEEVTESIKSPKDSKEEFSENGEASKPLKPRALHKTCSIFFRNLAPSITRQEIEDECKKFPGFLRLALSEPQMDRKFNRRGWATYERTVNIREICWALNSIKIRGTEIGPIVNRDLTRRIRSVNGISSHKSVVRADIRHAAKLIMKLDSEKGFWKEEQEESLANSESKNGNSIAVPSRNPLLKNITDYLIEEASAEEEELLGTAIDVDPIIEPKPDAAEGEANGNGSTTGLPEGSLLERDEELISVLDRLLFYLRIVHSTDYYSHAEYPSEDEMPNRIGLIHARGLISSSRVTANEITDYLKDMETKISPLLLVTPVVTPEEARKLGLKNIDDAIEQFIKENTKELGEGKWLCPLSNKKFMGPEFVRKHIMNKHSERVEQVRAETHYFNNYILDPKRPQLPENPLNQQRTTPVTSRLDHRIDMHGGIMSGAYGGAHGGGFGGHMRAPYGPGGRYQLYPQEHFGRGMKRNRNDNYQQQAPLPHPPSHHSNALLPNPIIGGSGGSIGTNRPNLRGSGRDSVEYDDVAFEELI</sequence>